<name>A0A2V5L7T7_9MICC</name>
<proteinExistence type="predicted"/>
<evidence type="ECO:0000256" key="1">
    <source>
        <dbReference type="SAM" id="Phobius"/>
    </source>
</evidence>
<evidence type="ECO:0000313" key="2">
    <source>
        <dbReference type="EMBL" id="PYI65673.1"/>
    </source>
</evidence>
<feature type="transmembrane region" description="Helical" evidence="1">
    <location>
        <begin position="79"/>
        <end position="98"/>
    </location>
</feature>
<keyword evidence="1" id="KW-1133">Transmembrane helix</keyword>
<dbReference type="AlphaFoldDB" id="A0A2V5L7T7"/>
<organism evidence="2 3">
    <name type="scientific">Arthrobacter livingstonensis</name>
    <dbReference type="NCBI Taxonomy" id="670078"/>
    <lineage>
        <taxon>Bacteria</taxon>
        <taxon>Bacillati</taxon>
        <taxon>Actinomycetota</taxon>
        <taxon>Actinomycetes</taxon>
        <taxon>Micrococcales</taxon>
        <taxon>Micrococcaceae</taxon>
        <taxon>Arthrobacter</taxon>
    </lineage>
</organism>
<keyword evidence="1" id="KW-0812">Transmembrane</keyword>
<gene>
    <name evidence="2" type="ORF">CVV68_17520</name>
</gene>
<keyword evidence="1" id="KW-0472">Membrane</keyword>
<sequence length="129" mass="13997">MRTWLVFIGASVVVWLSVLSLAQALPRELSHVSAIVNAGFVAAGCVGSILVRRHLARKNRTDDPDSVEPGLAQQARADAFGVGLVILALFGLYMFLTLQFANGVIVYGLMGLSAVAFWIRYSFLRSRVS</sequence>
<reference evidence="2 3" key="1">
    <citation type="submission" date="2018-05" db="EMBL/GenBank/DDBJ databases">
        <title>Genetic diversity of glacier-inhabiting Cryobacterium bacteria in China and description of Cryobacterium mengkeensis sp. nov. and Arthrobacter glacialis sp. nov.</title>
        <authorList>
            <person name="Liu Q."/>
            <person name="Xin Y.-H."/>
        </authorList>
    </citation>
    <scope>NUCLEOTIDE SEQUENCE [LARGE SCALE GENOMIC DNA]</scope>
    <source>
        <strain evidence="2 3">LI2</strain>
    </source>
</reference>
<keyword evidence="3" id="KW-1185">Reference proteome</keyword>
<dbReference type="Proteomes" id="UP000247832">
    <property type="component" value="Unassembled WGS sequence"/>
</dbReference>
<protein>
    <submittedName>
        <fullName evidence="2">Uncharacterized protein</fullName>
    </submittedName>
</protein>
<accession>A0A2V5L7T7</accession>
<feature type="transmembrane region" description="Helical" evidence="1">
    <location>
        <begin position="104"/>
        <end position="123"/>
    </location>
</feature>
<comment type="caution">
    <text evidence="2">The sequence shown here is derived from an EMBL/GenBank/DDBJ whole genome shotgun (WGS) entry which is preliminary data.</text>
</comment>
<evidence type="ECO:0000313" key="3">
    <source>
        <dbReference type="Proteomes" id="UP000247832"/>
    </source>
</evidence>
<feature type="transmembrane region" description="Helical" evidence="1">
    <location>
        <begin position="34"/>
        <end position="51"/>
    </location>
</feature>
<dbReference type="EMBL" id="QJVD01000022">
    <property type="protein sequence ID" value="PYI65673.1"/>
    <property type="molecule type" value="Genomic_DNA"/>
</dbReference>